<feature type="chain" id="PRO_5004565081" evidence="1">
    <location>
        <begin position="30"/>
        <end position="427"/>
    </location>
</feature>
<dbReference type="Proteomes" id="UP000015531">
    <property type="component" value="Unassembled WGS sequence"/>
</dbReference>
<keyword evidence="3" id="KW-1185">Reference proteome</keyword>
<evidence type="ECO:0000313" key="2">
    <source>
        <dbReference type="EMBL" id="EQB16985.1"/>
    </source>
</evidence>
<reference evidence="2 3" key="1">
    <citation type="journal article" date="2013" name="Genome Announc.">
        <title>Draft Genome Sequence of Sphingobium lactosutens Strain DS20T, Isolated from a Hexachlorocyclohexane Dumpsite.</title>
        <authorList>
            <person name="Kumar R."/>
            <person name="Dwivedi V."/>
            <person name="Negi V."/>
            <person name="Khurana J.P."/>
            <person name="Lal R."/>
        </authorList>
    </citation>
    <scope>NUCLEOTIDE SEQUENCE [LARGE SCALE GENOMIC DNA]</scope>
    <source>
        <strain evidence="2 3">DS20</strain>
    </source>
</reference>
<accession>T0IYM5</accession>
<sequence length="427" mass="44188">MRIMRFVTPVALALTLAMASGAVSTPVFAAKKEEKKAGPKLNVTPDVLKALQAAQKASEAKDLAATKAALAEADSKATSNDDKYQIGAIKLNAGIGNNDETLKMEGLNQMLDSGLTPPEQAGQFNAVAADAALGQKNYDVAIQRGQAALAAGYKAEAVQPTIAQAYFGKAGTTNTSAEPARGFTQQGLAALKAAADAMKASGQQVPAQWYQIGVGRAEAAKLPDVTEWAKMAYQANPSGENLRTLVRLFQRANPNITNRENLDVLRLLGASDGLVVAQDFTEYAEMASKTGIFGEVKSVIDKGRSKGVLSATQGGDIYQNAVSKIEGDKSTLGAAAADAQKAANGKVAAATGDAYLGYGDYAQAAAMFELAKQKGSVDADEVNTRLGIAKTMSGDMGGAKAAFEAVQGGARKQIAGLWLAYLGTKGA</sequence>
<dbReference type="AlphaFoldDB" id="T0IYM5"/>
<comment type="caution">
    <text evidence="2">The sequence shown here is derived from an EMBL/GenBank/DDBJ whole genome shotgun (WGS) entry which is preliminary data.</text>
</comment>
<feature type="signal peptide" evidence="1">
    <location>
        <begin position="1"/>
        <end position="29"/>
    </location>
</feature>
<dbReference type="eggNOG" id="COG0457">
    <property type="taxonomic scope" value="Bacteria"/>
</dbReference>
<evidence type="ECO:0000256" key="1">
    <source>
        <dbReference type="SAM" id="SignalP"/>
    </source>
</evidence>
<protein>
    <submittedName>
        <fullName evidence="2">Uncharacterized protein</fullName>
    </submittedName>
</protein>
<proteinExistence type="predicted"/>
<name>T0IYM5_9SPHN</name>
<dbReference type="EMBL" id="ATDP01000073">
    <property type="protein sequence ID" value="EQB16985.1"/>
    <property type="molecule type" value="Genomic_DNA"/>
</dbReference>
<gene>
    <name evidence="2" type="ORF">RLDS_06005</name>
</gene>
<organism evidence="2 3">
    <name type="scientific">Sphingobium lactosutens DS20</name>
    <dbReference type="NCBI Taxonomy" id="1331060"/>
    <lineage>
        <taxon>Bacteria</taxon>
        <taxon>Pseudomonadati</taxon>
        <taxon>Pseudomonadota</taxon>
        <taxon>Alphaproteobacteria</taxon>
        <taxon>Sphingomonadales</taxon>
        <taxon>Sphingomonadaceae</taxon>
        <taxon>Sphingobium</taxon>
    </lineage>
</organism>
<evidence type="ECO:0000313" key="3">
    <source>
        <dbReference type="Proteomes" id="UP000015531"/>
    </source>
</evidence>
<dbReference type="PATRIC" id="fig|1331060.3.peg.1118"/>
<keyword evidence="1" id="KW-0732">Signal</keyword>